<dbReference type="SUPFAM" id="SSF56112">
    <property type="entry name" value="Protein kinase-like (PK-like)"/>
    <property type="match status" value="1"/>
</dbReference>
<dbReference type="SMART" id="SM00220">
    <property type="entry name" value="S_TKc"/>
    <property type="match status" value="1"/>
</dbReference>
<protein>
    <submittedName>
        <fullName evidence="4">Protein kinase</fullName>
    </submittedName>
</protein>
<dbReference type="Proteomes" id="UP001221597">
    <property type="component" value="Chromosome"/>
</dbReference>
<organism evidence="4 5">
    <name type="scientific">Halobacillus naozhouensis</name>
    <dbReference type="NCBI Taxonomy" id="554880"/>
    <lineage>
        <taxon>Bacteria</taxon>
        <taxon>Bacillati</taxon>
        <taxon>Bacillota</taxon>
        <taxon>Bacilli</taxon>
        <taxon>Bacillales</taxon>
        <taxon>Bacillaceae</taxon>
        <taxon>Halobacillus</taxon>
    </lineage>
</organism>
<evidence type="ECO:0000256" key="1">
    <source>
        <dbReference type="ARBA" id="ARBA00022741"/>
    </source>
</evidence>
<reference evidence="4 5" key="1">
    <citation type="submission" date="2023-04" db="EMBL/GenBank/DDBJ databases">
        <title>Genome sequence of Halobacillus naozhouensis KACC 21980.</title>
        <authorList>
            <person name="Kim S."/>
            <person name="Heo J."/>
            <person name="Kwon S.-W."/>
        </authorList>
    </citation>
    <scope>NUCLEOTIDE SEQUENCE [LARGE SCALE GENOMIC DNA]</scope>
    <source>
        <strain evidence="4 5">KCTC 13234</strain>
    </source>
</reference>
<evidence type="ECO:0000259" key="3">
    <source>
        <dbReference type="PROSITE" id="PS50011"/>
    </source>
</evidence>
<feature type="domain" description="Protein kinase" evidence="3">
    <location>
        <begin position="29"/>
        <end position="295"/>
    </location>
</feature>
<dbReference type="PANTHER" id="PTHR24056">
    <property type="entry name" value="CELL DIVISION PROTEIN KINASE"/>
    <property type="match status" value="1"/>
</dbReference>
<dbReference type="RefSeq" id="WP_283076946.1">
    <property type="nucleotide sequence ID" value="NZ_CP121671.1"/>
</dbReference>
<keyword evidence="5" id="KW-1185">Reference proteome</keyword>
<evidence type="ECO:0000313" key="4">
    <source>
        <dbReference type="EMBL" id="WFT74959.1"/>
    </source>
</evidence>
<keyword evidence="1" id="KW-0547">Nucleotide-binding</keyword>
<keyword evidence="4" id="KW-0808">Transferase</keyword>
<dbReference type="Gene3D" id="1.10.510.10">
    <property type="entry name" value="Transferase(Phosphotransferase) domain 1"/>
    <property type="match status" value="1"/>
</dbReference>
<dbReference type="EMBL" id="CP121671">
    <property type="protein sequence ID" value="WFT74959.1"/>
    <property type="molecule type" value="Genomic_DNA"/>
</dbReference>
<dbReference type="Pfam" id="PF00069">
    <property type="entry name" value="Pkinase"/>
    <property type="match status" value="1"/>
</dbReference>
<keyword evidence="2" id="KW-0067">ATP-binding</keyword>
<accession>A0ABY8J072</accession>
<dbReference type="PROSITE" id="PS50011">
    <property type="entry name" value="PROTEIN_KINASE_DOM"/>
    <property type="match status" value="1"/>
</dbReference>
<dbReference type="GO" id="GO:0016301">
    <property type="term" value="F:kinase activity"/>
    <property type="evidence" value="ECO:0007669"/>
    <property type="project" value="UniProtKB-KW"/>
</dbReference>
<dbReference type="InterPro" id="IPR000719">
    <property type="entry name" value="Prot_kinase_dom"/>
</dbReference>
<sequence length="310" mass="35542">MMEKILMKKLDFNFTPGTTLRGKWQGHTYRIVKKLGEGACGVVYLCKRNGHTYALKVGTDSSRLMLEVNMLKKFSKVQGVKLGPSFVDVDDWVSSRRLTYPFYVMEYVQGQSLPSFLQGKSKDWIALTAVQLLSDLEHLHAAGYAFGDLKTENLLMSSSRVRWIDVGGVTAFDRAIKEFTEFYDRGYWGYGSRRSDAQYDLFAVSMIMLEMVYPKRFIKGKDPHKTLQHKLALAQMPDFCKKVINSCWQGKYQSANEMKKGFEKGLMKRQTKPSRVSRATAKKSSSERSDWGEWIAISILVTMFYGLSWL</sequence>
<evidence type="ECO:0000313" key="5">
    <source>
        <dbReference type="Proteomes" id="UP001221597"/>
    </source>
</evidence>
<dbReference type="InterPro" id="IPR011009">
    <property type="entry name" value="Kinase-like_dom_sf"/>
</dbReference>
<gene>
    <name evidence="4" type="ORF">P9989_00565</name>
</gene>
<dbReference type="InterPro" id="IPR050108">
    <property type="entry name" value="CDK"/>
</dbReference>
<name>A0ABY8J072_9BACI</name>
<proteinExistence type="predicted"/>
<evidence type="ECO:0000256" key="2">
    <source>
        <dbReference type="ARBA" id="ARBA00022840"/>
    </source>
</evidence>
<keyword evidence="4" id="KW-0418">Kinase</keyword>